<name>A0AAF5PQM8_WUCBA</name>
<dbReference type="AlphaFoldDB" id="A0AAF5PQM8"/>
<reference evidence="1" key="2">
    <citation type="journal article" date="2016" name="Mol. Ecol.">
        <title>Population genomics of the filarial nematode parasite Wuchereria bancrofti from mosquitoes.</title>
        <authorList>
            <person name="Small S.T."/>
            <person name="Reimer L.J."/>
            <person name="Tisch D.J."/>
            <person name="King C.L."/>
            <person name="Christensen B.M."/>
            <person name="Siba P.M."/>
            <person name="Kazura J.W."/>
            <person name="Serre D."/>
            <person name="Zimmerman P.A."/>
        </authorList>
    </citation>
    <scope>NUCLEOTIDE SEQUENCE</scope>
    <source>
        <strain evidence="1">pt0022</strain>
    </source>
</reference>
<accession>A0AAF5PQM8</accession>
<reference evidence="2" key="3">
    <citation type="submission" date="2024-02" db="UniProtKB">
        <authorList>
            <consortium name="WormBaseParasite"/>
        </authorList>
    </citation>
    <scope>IDENTIFICATION</scope>
    <source>
        <strain evidence="2">pt0022</strain>
    </source>
</reference>
<organism evidence="1 2">
    <name type="scientific">Wuchereria bancrofti</name>
    <dbReference type="NCBI Taxonomy" id="6293"/>
    <lineage>
        <taxon>Eukaryota</taxon>
        <taxon>Metazoa</taxon>
        <taxon>Ecdysozoa</taxon>
        <taxon>Nematoda</taxon>
        <taxon>Chromadorea</taxon>
        <taxon>Rhabditida</taxon>
        <taxon>Spirurina</taxon>
        <taxon>Spiruromorpha</taxon>
        <taxon>Filarioidea</taxon>
        <taxon>Onchocercidae</taxon>
        <taxon>Wuchereria</taxon>
    </lineage>
</organism>
<proteinExistence type="predicted"/>
<protein>
    <submittedName>
        <fullName evidence="2">Uncharacterized protein</fullName>
    </submittedName>
</protein>
<dbReference type="Proteomes" id="UP000093561">
    <property type="component" value="Unassembled WGS sequence"/>
</dbReference>
<sequence length="73" mass="8510">MRQGGIEPPSIAWKATMLTITPLTNGRTTAANKTRRRTTQWLQLQMTLANPEDYCKCLRKRIKYRYIVVLDLN</sequence>
<evidence type="ECO:0000313" key="2">
    <source>
        <dbReference type="WBParaSite" id="mrna-Wban_04066"/>
    </source>
</evidence>
<evidence type="ECO:0000313" key="1">
    <source>
        <dbReference type="Proteomes" id="UP000093561"/>
    </source>
</evidence>
<dbReference type="WBParaSite" id="mrna-Wban_04066">
    <property type="protein sequence ID" value="mrna-Wban_04066"/>
    <property type="gene ID" value="Wban_04066"/>
</dbReference>
<reference evidence="1" key="1">
    <citation type="submission" date="2015-03" db="EMBL/GenBank/DDBJ databases">
        <title>Wuchereria bancrofti Genome Sequencing Papua New Guinea Strain.</title>
        <authorList>
            <person name="Small S.T."/>
            <person name="Serre D."/>
            <person name="Zimmerman P.A."/>
        </authorList>
    </citation>
    <scope>NUCLEOTIDE SEQUENCE [LARGE SCALE GENOMIC DNA]</scope>
    <source>
        <strain evidence="1">pt0022</strain>
    </source>
</reference>